<protein>
    <submittedName>
        <fullName evidence="2">13895_t:CDS:1</fullName>
    </submittedName>
</protein>
<sequence length="66" mass="7423">MKQNKIDELNMMVILQFAMTFYWIGIVREMELCIGPFVTKVGNGMVLLFYGQVTVAVSFSLPANSS</sequence>
<organism evidence="2 3">
    <name type="scientific">Acaulospora morrowiae</name>
    <dbReference type="NCBI Taxonomy" id="94023"/>
    <lineage>
        <taxon>Eukaryota</taxon>
        <taxon>Fungi</taxon>
        <taxon>Fungi incertae sedis</taxon>
        <taxon>Mucoromycota</taxon>
        <taxon>Glomeromycotina</taxon>
        <taxon>Glomeromycetes</taxon>
        <taxon>Diversisporales</taxon>
        <taxon>Acaulosporaceae</taxon>
        <taxon>Acaulospora</taxon>
    </lineage>
</organism>
<accession>A0A9N9B8E7</accession>
<evidence type="ECO:0000256" key="1">
    <source>
        <dbReference type="SAM" id="Phobius"/>
    </source>
</evidence>
<feature type="transmembrane region" description="Helical" evidence="1">
    <location>
        <begin position="46"/>
        <end position="63"/>
    </location>
</feature>
<comment type="caution">
    <text evidence="2">The sequence shown here is derived from an EMBL/GenBank/DDBJ whole genome shotgun (WGS) entry which is preliminary data.</text>
</comment>
<dbReference type="EMBL" id="CAJVPV010003667">
    <property type="protein sequence ID" value="CAG8557206.1"/>
    <property type="molecule type" value="Genomic_DNA"/>
</dbReference>
<gene>
    <name evidence="2" type="ORF">AMORRO_LOCUS5847</name>
</gene>
<proteinExistence type="predicted"/>
<keyword evidence="3" id="KW-1185">Reference proteome</keyword>
<reference evidence="2" key="1">
    <citation type="submission" date="2021-06" db="EMBL/GenBank/DDBJ databases">
        <authorList>
            <person name="Kallberg Y."/>
            <person name="Tangrot J."/>
            <person name="Rosling A."/>
        </authorList>
    </citation>
    <scope>NUCLEOTIDE SEQUENCE</scope>
    <source>
        <strain evidence="2">CL551</strain>
    </source>
</reference>
<keyword evidence="1" id="KW-1133">Transmembrane helix</keyword>
<dbReference type="Proteomes" id="UP000789342">
    <property type="component" value="Unassembled WGS sequence"/>
</dbReference>
<keyword evidence="1" id="KW-0812">Transmembrane</keyword>
<evidence type="ECO:0000313" key="3">
    <source>
        <dbReference type="Proteomes" id="UP000789342"/>
    </source>
</evidence>
<evidence type="ECO:0000313" key="2">
    <source>
        <dbReference type="EMBL" id="CAG8557206.1"/>
    </source>
</evidence>
<dbReference type="AlphaFoldDB" id="A0A9N9B8E7"/>
<keyword evidence="1" id="KW-0472">Membrane</keyword>
<feature type="transmembrane region" description="Helical" evidence="1">
    <location>
        <begin position="9"/>
        <end position="26"/>
    </location>
</feature>
<name>A0A9N9B8E7_9GLOM</name>